<dbReference type="PANTHER" id="PTHR37984:SF15">
    <property type="entry name" value="INTEGRASE CATALYTIC DOMAIN-CONTAINING PROTEIN"/>
    <property type="match status" value="1"/>
</dbReference>
<organism evidence="2 3">
    <name type="scientific">Strongylocentrotus purpuratus</name>
    <name type="common">Purple sea urchin</name>
    <dbReference type="NCBI Taxonomy" id="7668"/>
    <lineage>
        <taxon>Eukaryota</taxon>
        <taxon>Metazoa</taxon>
        <taxon>Echinodermata</taxon>
        <taxon>Eleutherozoa</taxon>
        <taxon>Echinozoa</taxon>
        <taxon>Echinoidea</taxon>
        <taxon>Euechinoidea</taxon>
        <taxon>Echinacea</taxon>
        <taxon>Camarodonta</taxon>
        <taxon>Echinidea</taxon>
        <taxon>Strongylocentrotidae</taxon>
        <taxon>Strongylocentrotus</taxon>
    </lineage>
</organism>
<dbReference type="InterPro" id="IPR012337">
    <property type="entry name" value="RNaseH-like_sf"/>
</dbReference>
<dbReference type="OrthoDB" id="8892477at2759"/>
<keyword evidence="3" id="KW-1185">Reference proteome</keyword>
<dbReference type="PROSITE" id="PS50994">
    <property type="entry name" value="INTEGRASE"/>
    <property type="match status" value="1"/>
</dbReference>
<dbReference type="Gene3D" id="3.30.420.10">
    <property type="entry name" value="Ribonuclease H-like superfamily/Ribonuclease H"/>
    <property type="match status" value="1"/>
</dbReference>
<evidence type="ECO:0000313" key="3">
    <source>
        <dbReference type="Proteomes" id="UP000007110"/>
    </source>
</evidence>
<dbReference type="GeneID" id="115929112"/>
<dbReference type="InterPro" id="IPR050951">
    <property type="entry name" value="Retrovirus_Pol_polyprotein"/>
</dbReference>
<dbReference type="InParanoid" id="A0A7M7T4G1"/>
<dbReference type="GO" id="GO:0015074">
    <property type="term" value="P:DNA integration"/>
    <property type="evidence" value="ECO:0007669"/>
    <property type="project" value="InterPro"/>
</dbReference>
<dbReference type="Proteomes" id="UP000007110">
    <property type="component" value="Unassembled WGS sequence"/>
</dbReference>
<proteinExistence type="predicted"/>
<dbReference type="FunFam" id="3.30.420.10:FF:000032">
    <property type="entry name" value="Retrovirus-related Pol polyprotein from transposon 297-like Protein"/>
    <property type="match status" value="1"/>
</dbReference>
<feature type="domain" description="Integrase catalytic" evidence="1">
    <location>
        <begin position="1"/>
        <end position="118"/>
    </location>
</feature>
<dbReference type="InterPro" id="IPR036397">
    <property type="entry name" value="RNaseH_sf"/>
</dbReference>
<protein>
    <recommendedName>
        <fullName evidence="1">Integrase catalytic domain-containing protein</fullName>
    </recommendedName>
</protein>
<dbReference type="RefSeq" id="XP_030853174.1">
    <property type="nucleotide sequence ID" value="XM_030997314.1"/>
</dbReference>
<dbReference type="EnsemblMetazoa" id="XM_030997314">
    <property type="protein sequence ID" value="XP_030853174"/>
    <property type="gene ID" value="LOC115929112"/>
</dbReference>
<dbReference type="Pfam" id="PF00665">
    <property type="entry name" value="rve"/>
    <property type="match status" value="1"/>
</dbReference>
<dbReference type="KEGG" id="spu:115929112"/>
<name>A0A7M7T4G1_STRPU</name>
<accession>A0A7M7T4G1</accession>
<reference evidence="3" key="1">
    <citation type="submission" date="2015-02" db="EMBL/GenBank/DDBJ databases">
        <title>Genome sequencing for Strongylocentrotus purpuratus.</title>
        <authorList>
            <person name="Murali S."/>
            <person name="Liu Y."/>
            <person name="Vee V."/>
            <person name="English A."/>
            <person name="Wang M."/>
            <person name="Skinner E."/>
            <person name="Han Y."/>
            <person name="Muzny D.M."/>
            <person name="Worley K.C."/>
            <person name="Gibbs R.A."/>
        </authorList>
    </citation>
    <scope>NUCLEOTIDE SEQUENCE</scope>
</reference>
<reference evidence="2" key="2">
    <citation type="submission" date="2021-01" db="UniProtKB">
        <authorList>
            <consortium name="EnsemblMetazoa"/>
        </authorList>
    </citation>
    <scope>IDENTIFICATION</scope>
</reference>
<evidence type="ECO:0000313" key="2">
    <source>
        <dbReference type="EnsemblMetazoa" id="XP_030853174"/>
    </source>
</evidence>
<dbReference type="AlphaFoldDB" id="A0A7M7T4G1"/>
<dbReference type="GO" id="GO:0003676">
    <property type="term" value="F:nucleic acid binding"/>
    <property type="evidence" value="ECO:0007669"/>
    <property type="project" value="InterPro"/>
</dbReference>
<evidence type="ECO:0000259" key="1">
    <source>
        <dbReference type="PROSITE" id="PS50994"/>
    </source>
</evidence>
<dbReference type="PANTHER" id="PTHR37984">
    <property type="entry name" value="PROTEIN CBG26694"/>
    <property type="match status" value="1"/>
</dbReference>
<sequence length="336" mass="38104">MKDQTAPTIAKHLFEEYVKEHGIPETLHTDQGRQFESRLVQELCSKLGIKKSRSTPYHPQGAGIVERCNRTIKDQLAKYISHQGGEWDTHINQVQLAYNTSTHASTGLTPYYIMHGREARTPANITCSTPPPSSSGKTLLEYTTNLSERLRKAWEYTIQNTRQQQQQQKRQYDVKKRISNLRQYMGLRGQRHSTHQVPQQTTRLGERCSQINLLAMDQPISHGHLDHQIASSITSSRTMTDHHGQVCLFGNKPQTSQPVQQNASSITDSQTMTNHHGQVCLFGNKHQASQPILATNPGWLTQPHFSNNLGHHCRLPKPNISCPRRLANFNSDPNIN</sequence>
<dbReference type="InterPro" id="IPR001584">
    <property type="entry name" value="Integrase_cat-core"/>
</dbReference>
<dbReference type="SUPFAM" id="SSF53098">
    <property type="entry name" value="Ribonuclease H-like"/>
    <property type="match status" value="1"/>
</dbReference>